<dbReference type="EMBL" id="QFQS01000001">
    <property type="protein sequence ID" value="PZQ99921.1"/>
    <property type="molecule type" value="Genomic_DNA"/>
</dbReference>
<feature type="region of interest" description="Disordered" evidence="1">
    <location>
        <begin position="27"/>
        <end position="54"/>
    </location>
</feature>
<organism evidence="2 3">
    <name type="scientific">Cereibacter sphaeroides</name>
    <name type="common">Rhodobacter sphaeroides</name>
    <dbReference type="NCBI Taxonomy" id="1063"/>
    <lineage>
        <taxon>Bacteria</taxon>
        <taxon>Pseudomonadati</taxon>
        <taxon>Pseudomonadota</taxon>
        <taxon>Alphaproteobacteria</taxon>
        <taxon>Rhodobacterales</taxon>
        <taxon>Paracoccaceae</taxon>
        <taxon>Cereibacter</taxon>
    </lineage>
</organism>
<dbReference type="AlphaFoldDB" id="A0A2W5SA69"/>
<gene>
    <name evidence="2" type="ORF">DI533_04630</name>
</gene>
<evidence type="ECO:0000313" key="3">
    <source>
        <dbReference type="Proteomes" id="UP000248975"/>
    </source>
</evidence>
<dbReference type="Proteomes" id="UP000248975">
    <property type="component" value="Unassembled WGS sequence"/>
</dbReference>
<accession>A0A2W5SA69</accession>
<evidence type="ECO:0000313" key="2">
    <source>
        <dbReference type="EMBL" id="PZQ99921.1"/>
    </source>
</evidence>
<reference evidence="2 3" key="1">
    <citation type="submission" date="2017-08" db="EMBL/GenBank/DDBJ databases">
        <title>Infants hospitalized years apart are colonized by the same room-sourced microbial strains.</title>
        <authorList>
            <person name="Brooks B."/>
            <person name="Olm M.R."/>
            <person name="Firek B.A."/>
            <person name="Baker R."/>
            <person name="Thomas B.C."/>
            <person name="Morowitz M.J."/>
            <person name="Banfield J.F."/>
        </authorList>
    </citation>
    <scope>NUCLEOTIDE SEQUENCE [LARGE SCALE GENOMIC DNA]</scope>
    <source>
        <strain evidence="2">S2_003_000_R2_11</strain>
    </source>
</reference>
<sequence>MAKANTQFETMAREAAERIAAAKAAGEQLTFLPDEPQAGDAGRTPRGKGKATSQMRDWLASKGWRLPEDVLGEMAGLATSEDAFVAAMARTEQVLAWSEMGARDVTEFVDKEGKLASRPLNTAPTTSQRLETFKFVFTAQLRAAEALAPYGLAKVTPDAAPQQAVHVNVFGGSAAPASGPDQARDVTPKARRLAPPPMPSQVQQNQGLSAAPLRDADREARTE</sequence>
<feature type="compositionally biased region" description="Basic and acidic residues" evidence="1">
    <location>
        <begin position="214"/>
        <end position="223"/>
    </location>
</feature>
<feature type="region of interest" description="Disordered" evidence="1">
    <location>
        <begin position="171"/>
        <end position="223"/>
    </location>
</feature>
<evidence type="ECO:0000256" key="1">
    <source>
        <dbReference type="SAM" id="MobiDB-lite"/>
    </source>
</evidence>
<comment type="caution">
    <text evidence="2">The sequence shown here is derived from an EMBL/GenBank/DDBJ whole genome shotgun (WGS) entry which is preliminary data.</text>
</comment>
<name>A0A2W5SA69_CERSP</name>
<protein>
    <submittedName>
        <fullName evidence="2">Uncharacterized protein</fullName>
    </submittedName>
</protein>
<proteinExistence type="predicted"/>